<dbReference type="OrthoDB" id="9773807at2"/>
<evidence type="ECO:0000256" key="2">
    <source>
        <dbReference type="ARBA" id="ARBA00007118"/>
    </source>
</evidence>
<evidence type="ECO:0000313" key="7">
    <source>
        <dbReference type="EMBL" id="AWB32581.1"/>
    </source>
</evidence>
<accession>A0A2R4XFN7</accession>
<keyword evidence="4" id="KW-0288">FMN</keyword>
<dbReference type="SUPFAM" id="SSF55469">
    <property type="entry name" value="FMN-dependent nitroreductase-like"/>
    <property type="match status" value="1"/>
</dbReference>
<dbReference type="EMBL" id="CP028901">
    <property type="protein sequence ID" value="AWB32581.1"/>
    <property type="molecule type" value="Genomic_DNA"/>
</dbReference>
<dbReference type="PANTHER" id="PTHR43673">
    <property type="entry name" value="NAD(P)H NITROREDUCTASE YDGI-RELATED"/>
    <property type="match status" value="1"/>
</dbReference>
<dbReference type="Gene3D" id="3.40.109.10">
    <property type="entry name" value="NADH Oxidase"/>
    <property type="match status" value="1"/>
</dbReference>
<keyword evidence="5" id="KW-0560">Oxidoreductase</keyword>
<comment type="similarity">
    <text evidence="2">Belongs to the nitroreductase family.</text>
</comment>
<comment type="cofactor">
    <cofactor evidence="1">
        <name>FMN</name>
        <dbReference type="ChEBI" id="CHEBI:58210"/>
    </cofactor>
</comment>
<dbReference type="InterPro" id="IPR000415">
    <property type="entry name" value="Nitroreductase-like"/>
</dbReference>
<organism evidence="7 8">
    <name type="scientific">Orrella marina</name>
    <dbReference type="NCBI Taxonomy" id="2163011"/>
    <lineage>
        <taxon>Bacteria</taxon>
        <taxon>Pseudomonadati</taxon>
        <taxon>Pseudomonadota</taxon>
        <taxon>Betaproteobacteria</taxon>
        <taxon>Burkholderiales</taxon>
        <taxon>Alcaligenaceae</taxon>
        <taxon>Orrella</taxon>
    </lineage>
</organism>
<dbReference type="PANTHER" id="PTHR43673:SF2">
    <property type="entry name" value="NITROREDUCTASE"/>
    <property type="match status" value="1"/>
</dbReference>
<keyword evidence="3" id="KW-0285">Flavoprotein</keyword>
<evidence type="ECO:0000256" key="4">
    <source>
        <dbReference type="ARBA" id="ARBA00022643"/>
    </source>
</evidence>
<dbReference type="GO" id="GO:0016491">
    <property type="term" value="F:oxidoreductase activity"/>
    <property type="evidence" value="ECO:0007669"/>
    <property type="project" value="UniProtKB-KW"/>
</dbReference>
<dbReference type="AlphaFoldDB" id="A0A2R4XFN7"/>
<dbReference type="InterPro" id="IPR029479">
    <property type="entry name" value="Nitroreductase"/>
</dbReference>
<name>A0A2R4XFN7_9BURK</name>
<sequence length="231" mass="26489">MIKNETQRTVDEVIQARHSMRAFHPTPIAREDLENILEVAARAPSGSNAQPWKVYVVSGDPLKTMSEELVKTFMDPELDKQHVEEYPYYPVEWKSPYQDRRRKVGLDLYKLLGLGREDKDGMKRQHARNFKFFDAPVAMVFTMDKIMRTGSWLDFGCFYQSVMIAAQARGIDSCPQAALNRYHKILRKHCGIPDDEIVLCCLALGYADHSKIENSLVSEREPVSGFAQFIS</sequence>
<evidence type="ECO:0000259" key="6">
    <source>
        <dbReference type="Pfam" id="PF00881"/>
    </source>
</evidence>
<keyword evidence="8" id="KW-1185">Reference proteome</keyword>
<gene>
    <name evidence="7" type="ORF">DBV39_01335</name>
</gene>
<proteinExistence type="inferred from homology"/>
<evidence type="ECO:0000313" key="8">
    <source>
        <dbReference type="Proteomes" id="UP000244571"/>
    </source>
</evidence>
<dbReference type="KEGG" id="boz:DBV39_01335"/>
<evidence type="ECO:0000256" key="5">
    <source>
        <dbReference type="ARBA" id="ARBA00023002"/>
    </source>
</evidence>
<evidence type="ECO:0000256" key="3">
    <source>
        <dbReference type="ARBA" id="ARBA00022630"/>
    </source>
</evidence>
<dbReference type="Proteomes" id="UP000244571">
    <property type="component" value="Chromosome"/>
</dbReference>
<reference evidence="7 8" key="1">
    <citation type="submission" date="2018-04" db="EMBL/GenBank/DDBJ databases">
        <title>Bordetella sp. HZ20 isolated from seawater.</title>
        <authorList>
            <person name="Sun C."/>
        </authorList>
    </citation>
    <scope>NUCLEOTIDE SEQUENCE [LARGE SCALE GENOMIC DNA]</scope>
    <source>
        <strain evidence="7 8">HZ20</strain>
    </source>
</reference>
<feature type="domain" description="Nitroreductase" evidence="6">
    <location>
        <begin position="14"/>
        <end position="206"/>
    </location>
</feature>
<dbReference type="CDD" id="cd02136">
    <property type="entry name" value="PnbA_NfnB-like"/>
    <property type="match status" value="1"/>
</dbReference>
<dbReference type="RefSeq" id="WP_108620022.1">
    <property type="nucleotide sequence ID" value="NZ_CP028901.1"/>
</dbReference>
<protein>
    <submittedName>
        <fullName evidence="7">Nitrobenzoate reductase</fullName>
    </submittedName>
</protein>
<dbReference type="Pfam" id="PF00881">
    <property type="entry name" value="Nitroreductase"/>
    <property type="match status" value="1"/>
</dbReference>
<evidence type="ECO:0000256" key="1">
    <source>
        <dbReference type="ARBA" id="ARBA00001917"/>
    </source>
</evidence>